<keyword evidence="1 7" id="KW-0028">Amino-acid biosynthesis</keyword>
<dbReference type="InterPro" id="IPR000870">
    <property type="entry name" value="Homoserine_kinase"/>
</dbReference>
<dbReference type="PANTHER" id="PTHR20861:SF1">
    <property type="entry name" value="HOMOSERINE KINASE"/>
    <property type="match status" value="1"/>
</dbReference>
<proteinExistence type="inferred from homology"/>
<accession>A0A4V2UW01</accession>
<dbReference type="Pfam" id="PF00288">
    <property type="entry name" value="GHMP_kinases_N"/>
    <property type="match status" value="1"/>
</dbReference>
<dbReference type="Proteomes" id="UP000294599">
    <property type="component" value="Unassembled WGS sequence"/>
</dbReference>
<evidence type="ECO:0000259" key="10">
    <source>
        <dbReference type="Pfam" id="PF08544"/>
    </source>
</evidence>
<dbReference type="Gene3D" id="3.30.230.10">
    <property type="match status" value="1"/>
</dbReference>
<comment type="subcellular location">
    <subcellularLocation>
        <location evidence="7">Cytoplasm</location>
    </subcellularLocation>
</comment>
<dbReference type="EC" id="2.7.1.39" evidence="7 8"/>
<comment type="pathway">
    <text evidence="7">Amino-acid biosynthesis; L-threonine biosynthesis; L-threonine from L-aspartate: step 4/5.</text>
</comment>
<gene>
    <name evidence="7" type="primary">thrB</name>
    <name evidence="11" type="ORF">EDC25_11127</name>
</gene>
<dbReference type="GO" id="GO:0005737">
    <property type="term" value="C:cytoplasm"/>
    <property type="evidence" value="ECO:0007669"/>
    <property type="project" value="UniProtKB-SubCell"/>
</dbReference>
<dbReference type="SUPFAM" id="SSF54211">
    <property type="entry name" value="Ribosomal protein S5 domain 2-like"/>
    <property type="match status" value="1"/>
</dbReference>
<dbReference type="EMBL" id="SMAF01000011">
    <property type="protein sequence ID" value="TCS97747.1"/>
    <property type="molecule type" value="Genomic_DNA"/>
</dbReference>
<evidence type="ECO:0000313" key="12">
    <source>
        <dbReference type="Proteomes" id="UP000294599"/>
    </source>
</evidence>
<keyword evidence="3 7" id="KW-0791">Threonine biosynthesis</keyword>
<keyword evidence="2 7" id="KW-0808">Transferase</keyword>
<evidence type="ECO:0000256" key="8">
    <source>
        <dbReference type="NCBIfam" id="TIGR00191"/>
    </source>
</evidence>
<feature type="domain" description="GHMP kinase N-terminal" evidence="9">
    <location>
        <begin position="66"/>
        <end position="152"/>
    </location>
</feature>
<evidence type="ECO:0000256" key="3">
    <source>
        <dbReference type="ARBA" id="ARBA00022697"/>
    </source>
</evidence>
<comment type="function">
    <text evidence="7">Catalyzes the ATP-dependent phosphorylation of L-homoserine to L-homoserine phosphate.</text>
</comment>
<dbReference type="RefSeq" id="WP_240639626.1">
    <property type="nucleotide sequence ID" value="NZ_JBHLWF010000022.1"/>
</dbReference>
<dbReference type="NCBIfam" id="NF002288">
    <property type="entry name" value="PRK01212.1-4"/>
    <property type="match status" value="1"/>
</dbReference>
<keyword evidence="5 7" id="KW-0418">Kinase</keyword>
<dbReference type="PIRSF" id="PIRSF000676">
    <property type="entry name" value="Homoser_kin"/>
    <property type="match status" value="1"/>
</dbReference>
<dbReference type="PANTHER" id="PTHR20861">
    <property type="entry name" value="HOMOSERINE/4-DIPHOSPHOCYTIDYL-2-C-METHYL-D-ERYTHRITOL KINASE"/>
    <property type="match status" value="1"/>
</dbReference>
<dbReference type="InterPro" id="IPR006204">
    <property type="entry name" value="GHMP_kinase_N_dom"/>
</dbReference>
<dbReference type="InterPro" id="IPR013750">
    <property type="entry name" value="GHMP_kinase_C_dom"/>
</dbReference>
<dbReference type="InterPro" id="IPR020568">
    <property type="entry name" value="Ribosomal_Su5_D2-typ_SF"/>
</dbReference>
<dbReference type="GO" id="GO:0005524">
    <property type="term" value="F:ATP binding"/>
    <property type="evidence" value="ECO:0007669"/>
    <property type="project" value="UniProtKB-UniRule"/>
</dbReference>
<evidence type="ECO:0000313" key="11">
    <source>
        <dbReference type="EMBL" id="TCS97747.1"/>
    </source>
</evidence>
<dbReference type="Pfam" id="PF08544">
    <property type="entry name" value="GHMP_kinases_C"/>
    <property type="match status" value="1"/>
</dbReference>
<keyword evidence="6 7" id="KW-0067">ATP-binding</keyword>
<keyword evidence="12" id="KW-1185">Reference proteome</keyword>
<comment type="similarity">
    <text evidence="7">Belongs to the GHMP kinase family. Homoserine kinase subfamily.</text>
</comment>
<dbReference type="GO" id="GO:0009088">
    <property type="term" value="P:threonine biosynthetic process"/>
    <property type="evidence" value="ECO:0007669"/>
    <property type="project" value="UniProtKB-UniRule"/>
</dbReference>
<dbReference type="AlphaFoldDB" id="A0A4V2UW01"/>
<sequence length="311" mass="31517">MSGAVRAEATAPASVGNVGVGFDLLGHSIAGPADRVIAFRAGAPGVRIRAIDGADMPLPLAAAENTAGRAVQSLLDAQAPQLGVELHIVKGIPLSAGMGGSAASAVAALVAANALLPQPLSVEQLYTYALDGEAVASGARHGDNLGPQLLGGLVLTTPTRLIALPVPEGLWCALVHPHQRLETRRSREVLREPYALGQIVQQTEALALFLTGCQRGDVELVATGLRDVLVEPRRAPLIPGFAAVKQAALAADALGASISGAGPSVFAWFDNEPSARRGAQAMTAAFAGAGQSADAWVSPVNGPAATLVAVE</sequence>
<dbReference type="UniPathway" id="UPA00050">
    <property type="reaction ID" value="UER00064"/>
</dbReference>
<dbReference type="InterPro" id="IPR014721">
    <property type="entry name" value="Ribsml_uS5_D2-typ_fold_subgr"/>
</dbReference>
<dbReference type="Gene3D" id="3.30.70.890">
    <property type="entry name" value="GHMP kinase, C-terminal domain"/>
    <property type="match status" value="1"/>
</dbReference>
<evidence type="ECO:0000256" key="2">
    <source>
        <dbReference type="ARBA" id="ARBA00022679"/>
    </source>
</evidence>
<dbReference type="GO" id="GO:0004413">
    <property type="term" value="F:homoserine kinase activity"/>
    <property type="evidence" value="ECO:0007669"/>
    <property type="project" value="UniProtKB-UniRule"/>
</dbReference>
<dbReference type="PRINTS" id="PR00958">
    <property type="entry name" value="HOMSERKINASE"/>
</dbReference>
<feature type="domain" description="GHMP kinase C-terminal" evidence="10">
    <location>
        <begin position="211"/>
        <end position="287"/>
    </location>
</feature>
<evidence type="ECO:0000259" key="9">
    <source>
        <dbReference type="Pfam" id="PF00288"/>
    </source>
</evidence>
<evidence type="ECO:0000256" key="1">
    <source>
        <dbReference type="ARBA" id="ARBA00022605"/>
    </source>
</evidence>
<comment type="caution">
    <text evidence="11">The sequence shown here is derived from an EMBL/GenBank/DDBJ whole genome shotgun (WGS) entry which is preliminary data.</text>
</comment>
<evidence type="ECO:0000256" key="5">
    <source>
        <dbReference type="ARBA" id="ARBA00022777"/>
    </source>
</evidence>
<name>A0A4V2UW01_9GAMM</name>
<feature type="binding site" evidence="7">
    <location>
        <begin position="93"/>
        <end position="103"/>
    </location>
    <ligand>
        <name>ATP</name>
        <dbReference type="ChEBI" id="CHEBI:30616"/>
    </ligand>
</feature>
<dbReference type="HAMAP" id="MF_00384">
    <property type="entry name" value="Homoser_kinase"/>
    <property type="match status" value="1"/>
</dbReference>
<evidence type="ECO:0000256" key="4">
    <source>
        <dbReference type="ARBA" id="ARBA00022741"/>
    </source>
</evidence>
<dbReference type="SUPFAM" id="SSF55060">
    <property type="entry name" value="GHMP Kinase, C-terminal domain"/>
    <property type="match status" value="1"/>
</dbReference>
<protein>
    <recommendedName>
        <fullName evidence="7 8">Homoserine kinase</fullName>
        <shortName evidence="7">HK</shortName>
        <shortName evidence="7">HSK</shortName>
        <ecNumber evidence="7 8">2.7.1.39</ecNumber>
    </recommendedName>
</protein>
<dbReference type="NCBIfam" id="TIGR00191">
    <property type="entry name" value="thrB"/>
    <property type="match status" value="1"/>
</dbReference>
<reference evidence="11 12" key="1">
    <citation type="submission" date="2019-03" db="EMBL/GenBank/DDBJ databases">
        <title>Genomic Encyclopedia of Type Strains, Phase IV (KMG-IV): sequencing the most valuable type-strain genomes for metagenomic binning, comparative biology and taxonomic classification.</title>
        <authorList>
            <person name="Goeker M."/>
        </authorList>
    </citation>
    <scope>NUCLEOTIDE SEQUENCE [LARGE SCALE GENOMIC DNA]</scope>
    <source>
        <strain evidence="11 12">DSM 21944</strain>
    </source>
</reference>
<evidence type="ECO:0000256" key="6">
    <source>
        <dbReference type="ARBA" id="ARBA00022840"/>
    </source>
</evidence>
<keyword evidence="4 7" id="KW-0547">Nucleotide-binding</keyword>
<organism evidence="11 12">
    <name type="scientific">Pseudofulvimonas gallinarii</name>
    <dbReference type="NCBI Taxonomy" id="634155"/>
    <lineage>
        <taxon>Bacteria</taxon>
        <taxon>Pseudomonadati</taxon>
        <taxon>Pseudomonadota</taxon>
        <taxon>Gammaproteobacteria</taxon>
        <taxon>Lysobacterales</taxon>
        <taxon>Rhodanobacteraceae</taxon>
        <taxon>Pseudofulvimonas</taxon>
    </lineage>
</organism>
<keyword evidence="7" id="KW-0963">Cytoplasm</keyword>
<dbReference type="InterPro" id="IPR036554">
    <property type="entry name" value="GHMP_kinase_C_sf"/>
</dbReference>
<comment type="catalytic activity">
    <reaction evidence="7">
        <text>L-homoserine + ATP = O-phospho-L-homoserine + ADP + H(+)</text>
        <dbReference type="Rhea" id="RHEA:13985"/>
        <dbReference type="ChEBI" id="CHEBI:15378"/>
        <dbReference type="ChEBI" id="CHEBI:30616"/>
        <dbReference type="ChEBI" id="CHEBI:57476"/>
        <dbReference type="ChEBI" id="CHEBI:57590"/>
        <dbReference type="ChEBI" id="CHEBI:456216"/>
        <dbReference type="EC" id="2.7.1.39"/>
    </reaction>
</comment>
<evidence type="ECO:0000256" key="7">
    <source>
        <dbReference type="HAMAP-Rule" id="MF_00384"/>
    </source>
</evidence>